<name>A0A366DXN9_9HYPH</name>
<dbReference type="Proteomes" id="UP000252893">
    <property type="component" value="Unassembled WGS sequence"/>
</dbReference>
<dbReference type="EMBL" id="QNRH01000004">
    <property type="protein sequence ID" value="RBO94842.1"/>
    <property type="molecule type" value="Genomic_DNA"/>
</dbReference>
<proteinExistence type="predicted"/>
<evidence type="ECO:0000259" key="1">
    <source>
        <dbReference type="Pfam" id="PF00174"/>
    </source>
</evidence>
<dbReference type="OrthoDB" id="9798763at2"/>
<evidence type="ECO:0000313" key="2">
    <source>
        <dbReference type="EMBL" id="RBO94842.1"/>
    </source>
</evidence>
<protein>
    <recommendedName>
        <fullName evidence="1">Oxidoreductase molybdopterin-binding domain-containing protein</fullName>
    </recommendedName>
</protein>
<dbReference type="InterPro" id="IPR000572">
    <property type="entry name" value="OxRdtase_Mopterin-bd_dom"/>
</dbReference>
<evidence type="ECO:0000313" key="3">
    <source>
        <dbReference type="Proteomes" id="UP000252893"/>
    </source>
</evidence>
<organism evidence="2 3">
    <name type="scientific">Pseudochrobactrum asaccharolyticum</name>
    <dbReference type="NCBI Taxonomy" id="354351"/>
    <lineage>
        <taxon>Bacteria</taxon>
        <taxon>Pseudomonadati</taxon>
        <taxon>Pseudomonadota</taxon>
        <taxon>Alphaproteobacteria</taxon>
        <taxon>Hyphomicrobiales</taxon>
        <taxon>Brucellaceae</taxon>
        <taxon>Pseudochrobactrum</taxon>
    </lineage>
</organism>
<feature type="domain" description="Oxidoreductase molybdopterin-binding" evidence="1">
    <location>
        <begin position="70"/>
        <end position="149"/>
    </location>
</feature>
<dbReference type="Gene3D" id="3.90.420.10">
    <property type="entry name" value="Oxidoreductase, molybdopterin-binding domain"/>
    <property type="match status" value="1"/>
</dbReference>
<gene>
    <name evidence="2" type="ORF">DFR47_104202</name>
</gene>
<comment type="caution">
    <text evidence="2">The sequence shown here is derived from an EMBL/GenBank/DDBJ whole genome shotgun (WGS) entry which is preliminary data.</text>
</comment>
<reference evidence="2 3" key="1">
    <citation type="submission" date="2018-06" db="EMBL/GenBank/DDBJ databases">
        <title>Genomic Encyclopedia of Type Strains, Phase IV (KMG-IV): sequencing the most valuable type-strain genomes for metagenomic binning, comparative biology and taxonomic classification.</title>
        <authorList>
            <person name="Goeker M."/>
        </authorList>
    </citation>
    <scope>NUCLEOTIDE SEQUENCE [LARGE SCALE GENOMIC DNA]</scope>
    <source>
        <strain evidence="2 3">DSM 25619</strain>
    </source>
</reference>
<dbReference type="InterPro" id="IPR036374">
    <property type="entry name" value="OxRdtase_Mopterin-bd_sf"/>
</dbReference>
<dbReference type="RefSeq" id="WP_113944708.1">
    <property type="nucleotide sequence ID" value="NZ_JBHEEG010000001.1"/>
</dbReference>
<keyword evidence="3" id="KW-1185">Reference proteome</keyword>
<accession>A0A366DXN9</accession>
<dbReference type="AlphaFoldDB" id="A0A366DXN9"/>
<dbReference type="Pfam" id="PF00174">
    <property type="entry name" value="Oxidored_molyb"/>
    <property type="match status" value="1"/>
</dbReference>
<dbReference type="SUPFAM" id="SSF56524">
    <property type="entry name" value="Oxidoreductase molybdopterin-binding domain"/>
    <property type="match status" value="1"/>
</dbReference>
<sequence>MTGTTKRKILSKLFFVAAYGIFSLIFSGIHTANAEKIGDLRVTNQSGTSIILSEDELLKLPRSSIETQTAWTDGVHHFEGIALTDVLKKANIEAGSFTSETLLRLTAWNDYIVDIPLRDATDYKTLIAAFMDGKRLTIKDKGPYWLVYPRDDHSELQDSRFDHRWSWQLKELTIK</sequence>